<dbReference type="PROSITE" id="PS00616">
    <property type="entry name" value="HIS_ACID_PHOSPHAT_1"/>
    <property type="match status" value="1"/>
</dbReference>
<evidence type="ECO:0000256" key="4">
    <source>
        <dbReference type="ARBA" id="ARBA00022729"/>
    </source>
</evidence>
<dbReference type="PANTHER" id="PTHR11567:SF211">
    <property type="entry name" value="PROSTATIC ACID PHOSPHATASE"/>
    <property type="match status" value="1"/>
</dbReference>
<evidence type="ECO:0000256" key="8">
    <source>
        <dbReference type="SAM" id="Phobius"/>
    </source>
</evidence>
<comment type="catalytic activity">
    <reaction evidence="1">
        <text>a phosphate monoester + H2O = an alcohol + phosphate</text>
        <dbReference type="Rhea" id="RHEA:15017"/>
        <dbReference type="ChEBI" id="CHEBI:15377"/>
        <dbReference type="ChEBI" id="CHEBI:30879"/>
        <dbReference type="ChEBI" id="CHEBI:43474"/>
        <dbReference type="ChEBI" id="CHEBI:67140"/>
        <dbReference type="EC" id="3.1.3.2"/>
    </reaction>
</comment>
<dbReference type="PANTHER" id="PTHR11567">
    <property type="entry name" value="ACID PHOSPHATASE-RELATED"/>
    <property type="match status" value="1"/>
</dbReference>
<keyword evidence="11" id="KW-1185">Reference proteome</keyword>
<dbReference type="Pfam" id="PF00328">
    <property type="entry name" value="His_Phos_2"/>
    <property type="match status" value="1"/>
</dbReference>
<reference evidence="10 11" key="1">
    <citation type="submission" date="2024-08" db="EMBL/GenBank/DDBJ databases">
        <authorList>
            <person name="Cucini C."/>
            <person name="Frati F."/>
        </authorList>
    </citation>
    <scope>NUCLEOTIDE SEQUENCE [LARGE SCALE GENOMIC DNA]</scope>
</reference>
<evidence type="ECO:0000256" key="1">
    <source>
        <dbReference type="ARBA" id="ARBA00000032"/>
    </source>
</evidence>
<keyword evidence="8" id="KW-1133">Transmembrane helix</keyword>
<dbReference type="InterPro" id="IPR000560">
    <property type="entry name" value="His_Pase_clade-2"/>
</dbReference>
<keyword evidence="6" id="KW-1015">Disulfide bond</keyword>
<feature type="chain" id="PRO_5047165014" description="acid phosphatase" evidence="9">
    <location>
        <begin position="27"/>
        <end position="451"/>
    </location>
</feature>
<keyword evidence="8" id="KW-0472">Membrane</keyword>
<dbReference type="EC" id="3.1.3.2" evidence="3"/>
<dbReference type="PROSITE" id="PS00778">
    <property type="entry name" value="HIS_ACID_PHOSPHAT_2"/>
    <property type="match status" value="1"/>
</dbReference>
<dbReference type="InterPro" id="IPR029033">
    <property type="entry name" value="His_PPase_superfam"/>
</dbReference>
<gene>
    <name evidence="10" type="ORF">ODALV1_LOCUS25430</name>
</gene>
<evidence type="ECO:0000256" key="3">
    <source>
        <dbReference type="ARBA" id="ARBA00012646"/>
    </source>
</evidence>
<accession>A0ABP1RRU7</accession>
<dbReference type="CDD" id="cd07061">
    <property type="entry name" value="HP_HAP_like"/>
    <property type="match status" value="1"/>
</dbReference>
<feature type="signal peptide" evidence="9">
    <location>
        <begin position="1"/>
        <end position="26"/>
    </location>
</feature>
<keyword evidence="7" id="KW-0325">Glycoprotein</keyword>
<sequence length="451" mass="51568">MHSVLIKSKPLIHLLFLFLHLGAAYATDLSTLQLVQIISRHGDRAPLFPYPNDLYKNSSVYSLNGWGELTEIGEEQHYELGSFLRQRYDGFLPRKYSKKDFHIVSSDVDRTIISAESNVAGLYKRDAPALITRQALFNEWQPVPVHTIPQESDNFINFKAKCPRYNSLVDEYYNSEEVTSLDTEYKNFFDFASENSGAELLNLLDAVQLQDSLRCQRKHNLTLPTWVNDTVYDQLQFCRAISFTWNVGTDEMKRLQAGPLIEKLVENMQAKMGTTTTAALKVEIDNEPFPPRKDDSAKRKMYIYSGHDSTIAVLLHTLNLFEPHVIEYAAALLIELHKNPDTGEFFIELHYRNDTTKEPYKLDTTALCGVPCAFNNFNDFALKYIPTNWNEECQPLNSSASFSNIFTNIILALSVLILSLFMFVIIRRYCSQKMTAGEASRLSVNSYQKLG</sequence>
<keyword evidence="5" id="KW-0378">Hydrolase</keyword>
<evidence type="ECO:0000256" key="6">
    <source>
        <dbReference type="ARBA" id="ARBA00023157"/>
    </source>
</evidence>
<evidence type="ECO:0000256" key="5">
    <source>
        <dbReference type="ARBA" id="ARBA00022801"/>
    </source>
</evidence>
<evidence type="ECO:0000313" key="11">
    <source>
        <dbReference type="Proteomes" id="UP001642540"/>
    </source>
</evidence>
<feature type="transmembrane region" description="Helical" evidence="8">
    <location>
        <begin position="405"/>
        <end position="426"/>
    </location>
</feature>
<evidence type="ECO:0000256" key="7">
    <source>
        <dbReference type="ARBA" id="ARBA00023180"/>
    </source>
</evidence>
<keyword evidence="8" id="KW-0812">Transmembrane</keyword>
<dbReference type="InterPro" id="IPR033379">
    <property type="entry name" value="Acid_Pase_AS"/>
</dbReference>
<evidence type="ECO:0000313" key="10">
    <source>
        <dbReference type="EMBL" id="CAL8134238.1"/>
    </source>
</evidence>
<protein>
    <recommendedName>
        <fullName evidence="3">acid phosphatase</fullName>
        <ecNumber evidence="3">3.1.3.2</ecNumber>
    </recommendedName>
</protein>
<dbReference type="InterPro" id="IPR050645">
    <property type="entry name" value="Histidine_acid_phosphatase"/>
</dbReference>
<organism evidence="10 11">
    <name type="scientific">Orchesella dallaii</name>
    <dbReference type="NCBI Taxonomy" id="48710"/>
    <lineage>
        <taxon>Eukaryota</taxon>
        <taxon>Metazoa</taxon>
        <taxon>Ecdysozoa</taxon>
        <taxon>Arthropoda</taxon>
        <taxon>Hexapoda</taxon>
        <taxon>Collembola</taxon>
        <taxon>Entomobryomorpha</taxon>
        <taxon>Entomobryoidea</taxon>
        <taxon>Orchesellidae</taxon>
        <taxon>Orchesellinae</taxon>
        <taxon>Orchesella</taxon>
    </lineage>
</organism>
<dbReference type="Gene3D" id="3.40.50.1240">
    <property type="entry name" value="Phosphoglycerate mutase-like"/>
    <property type="match status" value="1"/>
</dbReference>
<proteinExistence type="inferred from homology"/>
<dbReference type="SUPFAM" id="SSF53254">
    <property type="entry name" value="Phosphoglycerate mutase-like"/>
    <property type="match status" value="1"/>
</dbReference>
<name>A0ABP1RRU7_9HEXA</name>
<dbReference type="EMBL" id="CAXLJM020000104">
    <property type="protein sequence ID" value="CAL8134238.1"/>
    <property type="molecule type" value="Genomic_DNA"/>
</dbReference>
<dbReference type="Proteomes" id="UP001642540">
    <property type="component" value="Unassembled WGS sequence"/>
</dbReference>
<comment type="similarity">
    <text evidence="2">Belongs to the histidine acid phosphatase family.</text>
</comment>
<comment type="caution">
    <text evidence="10">The sequence shown here is derived from an EMBL/GenBank/DDBJ whole genome shotgun (WGS) entry which is preliminary data.</text>
</comment>
<keyword evidence="4 9" id="KW-0732">Signal</keyword>
<evidence type="ECO:0000256" key="9">
    <source>
        <dbReference type="SAM" id="SignalP"/>
    </source>
</evidence>
<evidence type="ECO:0000256" key="2">
    <source>
        <dbReference type="ARBA" id="ARBA00005375"/>
    </source>
</evidence>